<comment type="subcellular location">
    <subcellularLocation>
        <location evidence="1">Cell outer membrane</location>
    </subcellularLocation>
</comment>
<evidence type="ECO:0000313" key="7">
    <source>
        <dbReference type="EMBL" id="MFJ3044714.1"/>
    </source>
</evidence>
<evidence type="ECO:0000256" key="3">
    <source>
        <dbReference type="ARBA" id="ARBA00022729"/>
    </source>
</evidence>
<organism evidence="7 8">
    <name type="scientific">Herbaspirillum chlorophenolicum</name>
    <dbReference type="NCBI Taxonomy" id="211589"/>
    <lineage>
        <taxon>Bacteria</taxon>
        <taxon>Pseudomonadati</taxon>
        <taxon>Pseudomonadota</taxon>
        <taxon>Betaproteobacteria</taxon>
        <taxon>Burkholderiales</taxon>
        <taxon>Oxalobacteraceae</taxon>
        <taxon>Herbaspirillum</taxon>
    </lineage>
</organism>
<dbReference type="PANTHER" id="PTHR38776:SF1">
    <property type="entry name" value="MLTA-INTERACTING PROTEIN-RELATED"/>
    <property type="match status" value="1"/>
</dbReference>
<dbReference type="EMBL" id="JBIUZV010000001">
    <property type="protein sequence ID" value="MFJ3044714.1"/>
    <property type="molecule type" value="Genomic_DNA"/>
</dbReference>
<evidence type="ECO:0000256" key="5">
    <source>
        <dbReference type="ARBA" id="ARBA00023237"/>
    </source>
</evidence>
<dbReference type="Proteomes" id="UP001617427">
    <property type="component" value="Unassembled WGS sequence"/>
</dbReference>
<comment type="similarity">
    <text evidence="2">Belongs to the MipA/OmpV family.</text>
</comment>
<evidence type="ECO:0000313" key="8">
    <source>
        <dbReference type="Proteomes" id="UP001617427"/>
    </source>
</evidence>
<evidence type="ECO:0000256" key="6">
    <source>
        <dbReference type="SAM" id="SignalP"/>
    </source>
</evidence>
<feature type="chain" id="PRO_5045145052" evidence="6">
    <location>
        <begin position="25"/>
        <end position="264"/>
    </location>
</feature>
<keyword evidence="5" id="KW-0998">Cell outer membrane</keyword>
<keyword evidence="3 6" id="KW-0732">Signal</keyword>
<evidence type="ECO:0000256" key="1">
    <source>
        <dbReference type="ARBA" id="ARBA00004442"/>
    </source>
</evidence>
<dbReference type="RefSeq" id="WP_402698203.1">
    <property type="nucleotide sequence ID" value="NZ_JBIUZV010000001.1"/>
</dbReference>
<dbReference type="InterPro" id="IPR010583">
    <property type="entry name" value="MipA"/>
</dbReference>
<evidence type="ECO:0000256" key="4">
    <source>
        <dbReference type="ARBA" id="ARBA00023136"/>
    </source>
</evidence>
<protein>
    <submittedName>
        <fullName evidence="7">MipA/OmpV family protein</fullName>
    </submittedName>
</protein>
<sequence>MKTFKLALVSATVISALAPTLVFAQAQNGDEWKYTVGVGAMSGPKYPGSSDTKIQGFPVLGATYGRFFFGAADSGVTIPVGIGYNFFQNKNWKAGIGIGYDMFSVRKESDNEQKLHGLGDIERTTRTAIFTKYTNHGFSAFGAVVNSAKGQGIQLKGGVDLSTNITPRLLANAGPSFTWGNEKSNKTFFGVNEVQSANSGKRQYSPSAGFTDVSLSAGLTYLVSSSWSIGSKVSVSYLPDTASDSPIVDKDVTTSYTIFTAYRF</sequence>
<dbReference type="PANTHER" id="PTHR38776">
    <property type="entry name" value="MLTA-INTERACTING PROTEIN-RELATED"/>
    <property type="match status" value="1"/>
</dbReference>
<dbReference type="Pfam" id="PF06629">
    <property type="entry name" value="MipA"/>
    <property type="match status" value="1"/>
</dbReference>
<evidence type="ECO:0000256" key="2">
    <source>
        <dbReference type="ARBA" id="ARBA00005722"/>
    </source>
</evidence>
<proteinExistence type="inferred from homology"/>
<reference evidence="7 8" key="1">
    <citation type="submission" date="2024-10" db="EMBL/GenBank/DDBJ databases">
        <title>The Natural Products Discovery Center: Release of the First 8490 Sequenced Strains for Exploring Actinobacteria Biosynthetic Diversity.</title>
        <authorList>
            <person name="Kalkreuter E."/>
            <person name="Kautsar S.A."/>
            <person name="Yang D."/>
            <person name="Bader C.D."/>
            <person name="Teijaro C.N."/>
            <person name="Fluegel L."/>
            <person name="Davis C.M."/>
            <person name="Simpson J.R."/>
            <person name="Lauterbach L."/>
            <person name="Steele A.D."/>
            <person name="Gui C."/>
            <person name="Meng S."/>
            <person name="Li G."/>
            <person name="Viehrig K."/>
            <person name="Ye F."/>
            <person name="Su P."/>
            <person name="Kiefer A.F."/>
            <person name="Nichols A."/>
            <person name="Cepeda A.J."/>
            <person name="Yan W."/>
            <person name="Fan B."/>
            <person name="Jiang Y."/>
            <person name="Adhikari A."/>
            <person name="Zheng C.-J."/>
            <person name="Schuster L."/>
            <person name="Cowan T.M."/>
            <person name="Smanski M.J."/>
            <person name="Chevrette M.G."/>
            <person name="De Carvalho L.P.S."/>
            <person name="Shen B."/>
        </authorList>
    </citation>
    <scope>NUCLEOTIDE SEQUENCE [LARGE SCALE GENOMIC DNA]</scope>
    <source>
        <strain evidence="7 8">NPDC087045</strain>
    </source>
</reference>
<accession>A0ABW8ETC4</accession>
<keyword evidence="8" id="KW-1185">Reference proteome</keyword>
<comment type="caution">
    <text evidence="7">The sequence shown here is derived from an EMBL/GenBank/DDBJ whole genome shotgun (WGS) entry which is preliminary data.</text>
</comment>
<name>A0ABW8ETC4_9BURK</name>
<gene>
    <name evidence="7" type="ORF">ACIPEN_02680</name>
</gene>
<feature type="signal peptide" evidence="6">
    <location>
        <begin position="1"/>
        <end position="24"/>
    </location>
</feature>
<keyword evidence="4" id="KW-0472">Membrane</keyword>